<evidence type="ECO:0008006" key="6">
    <source>
        <dbReference type="Google" id="ProtNLM"/>
    </source>
</evidence>
<proteinExistence type="predicted"/>
<feature type="compositionally biased region" description="Basic and acidic residues" evidence="1">
    <location>
        <begin position="77"/>
        <end position="88"/>
    </location>
</feature>
<evidence type="ECO:0000313" key="4">
    <source>
        <dbReference type="EMBL" id="KAK9045789.1"/>
    </source>
</evidence>
<accession>A0ABR2U859</accession>
<feature type="domain" description="Retrovirus-related Pol polyprotein from transposon TNT 1-94-like beta-barrel" evidence="3">
    <location>
        <begin position="125"/>
        <end position="176"/>
    </location>
</feature>
<feature type="region of interest" description="Disordered" evidence="1">
    <location>
        <begin position="76"/>
        <end position="111"/>
    </location>
</feature>
<comment type="caution">
    <text evidence="4">The sequence shown here is derived from an EMBL/GenBank/DDBJ whole genome shotgun (WGS) entry which is preliminary data.</text>
</comment>
<organism evidence="4 5">
    <name type="scientific">Hibiscus sabdariffa</name>
    <name type="common">roselle</name>
    <dbReference type="NCBI Taxonomy" id="183260"/>
    <lineage>
        <taxon>Eukaryota</taxon>
        <taxon>Viridiplantae</taxon>
        <taxon>Streptophyta</taxon>
        <taxon>Embryophyta</taxon>
        <taxon>Tracheophyta</taxon>
        <taxon>Spermatophyta</taxon>
        <taxon>Magnoliopsida</taxon>
        <taxon>eudicotyledons</taxon>
        <taxon>Gunneridae</taxon>
        <taxon>Pentapetalae</taxon>
        <taxon>rosids</taxon>
        <taxon>malvids</taxon>
        <taxon>Malvales</taxon>
        <taxon>Malvaceae</taxon>
        <taxon>Malvoideae</taxon>
        <taxon>Hibiscus</taxon>
    </lineage>
</organism>
<sequence length="228" mass="25434">MQRKTILPYDITSSDNPGSLITQIQLKGENYDEWARSLRTALRARRKLERARTISRGKEEHIEVMSFVVQAGLKSRWRGEGKDNDRPRGTARGYGQNKGRQQFVNSGSKGRGGVKANVVQASTKKVVGCPVGLPNGNQIAATKEGIMVFDNKLTLNHVLYVPSLMCNLISLSQLLDETKCGAQFTDNFCVIQDCTSRMLLVSVNKEGALLLSYDGDYNDDENEWTKFL</sequence>
<reference evidence="4 5" key="1">
    <citation type="journal article" date="2024" name="G3 (Bethesda)">
        <title>Genome assembly of Hibiscus sabdariffa L. provides insights into metabolisms of medicinal natural products.</title>
        <authorList>
            <person name="Kim T."/>
        </authorList>
    </citation>
    <scope>NUCLEOTIDE SEQUENCE [LARGE SCALE GENOMIC DNA]</scope>
    <source>
        <strain evidence="4">TK-2024</strain>
        <tissue evidence="4">Old leaves</tissue>
    </source>
</reference>
<evidence type="ECO:0000313" key="5">
    <source>
        <dbReference type="Proteomes" id="UP001396334"/>
    </source>
</evidence>
<evidence type="ECO:0000256" key="1">
    <source>
        <dbReference type="SAM" id="MobiDB-lite"/>
    </source>
</evidence>
<dbReference type="Pfam" id="PF22936">
    <property type="entry name" value="Pol_BBD"/>
    <property type="match status" value="1"/>
</dbReference>
<evidence type="ECO:0000259" key="2">
    <source>
        <dbReference type="Pfam" id="PF14244"/>
    </source>
</evidence>
<gene>
    <name evidence="4" type="ORF">V6N11_051697</name>
</gene>
<dbReference type="Pfam" id="PF14244">
    <property type="entry name" value="Retrotran_gag_3"/>
    <property type="match status" value="1"/>
</dbReference>
<dbReference type="EMBL" id="JBBPBN010000001">
    <property type="protein sequence ID" value="KAK9045789.1"/>
    <property type="molecule type" value="Genomic_DNA"/>
</dbReference>
<dbReference type="InterPro" id="IPR054722">
    <property type="entry name" value="PolX-like_BBD"/>
</dbReference>
<evidence type="ECO:0000259" key="3">
    <source>
        <dbReference type="Pfam" id="PF22936"/>
    </source>
</evidence>
<feature type="domain" description="Retrotransposon Copia-like N-terminal" evidence="2">
    <location>
        <begin position="13"/>
        <end position="48"/>
    </location>
</feature>
<dbReference type="Proteomes" id="UP001396334">
    <property type="component" value="Unassembled WGS sequence"/>
</dbReference>
<dbReference type="InterPro" id="IPR029472">
    <property type="entry name" value="Copia-like_N"/>
</dbReference>
<feature type="compositionally biased region" description="Polar residues" evidence="1">
    <location>
        <begin position="98"/>
        <end position="108"/>
    </location>
</feature>
<name>A0ABR2U859_9ROSI</name>
<protein>
    <recommendedName>
        <fullName evidence="6">Retrotransposon Copia-like N-terminal domain-containing protein</fullName>
    </recommendedName>
</protein>
<keyword evidence="5" id="KW-1185">Reference proteome</keyword>